<dbReference type="RefSeq" id="WP_301141816.1">
    <property type="nucleotide sequence ID" value="NZ_JAUHQA010000001.1"/>
</dbReference>
<proteinExistence type="predicted"/>
<evidence type="ECO:0000313" key="5">
    <source>
        <dbReference type="Proteomes" id="UP001172708"/>
    </source>
</evidence>
<keyword evidence="1 2" id="KW-0238">DNA-binding</keyword>
<gene>
    <name evidence="4" type="ORF">QQX02_05750</name>
</gene>
<evidence type="ECO:0000256" key="1">
    <source>
        <dbReference type="ARBA" id="ARBA00023125"/>
    </source>
</evidence>
<evidence type="ECO:0000256" key="2">
    <source>
        <dbReference type="PROSITE-ProRule" id="PRU00335"/>
    </source>
</evidence>
<dbReference type="InterPro" id="IPR009057">
    <property type="entry name" value="Homeodomain-like_sf"/>
</dbReference>
<dbReference type="SUPFAM" id="SSF48498">
    <property type="entry name" value="Tetracyclin repressor-like, C-terminal domain"/>
    <property type="match status" value="1"/>
</dbReference>
<name>A0ABT8GG68_9MICO</name>
<sequence>MPTNPRRRTEVIDAALQVLGREGSRGLTHRAVDRAATVPPGTCGNYYPRRADLMLAMAQRIFERVAPEAAELARLETVPDDEALPEYVAYVVERLTRNPDLARALIELRLEASRSPDVADLIAPFLRQGLRDDMAFYRDRGLPGDSTVVLMLHHVVNGVVLDHLTVPLDPASDPVSTARDATARLGASAPDVHGHVDD</sequence>
<dbReference type="Pfam" id="PF17940">
    <property type="entry name" value="TetR_C_31"/>
    <property type="match status" value="1"/>
</dbReference>
<dbReference type="PROSITE" id="PS50977">
    <property type="entry name" value="HTH_TETR_2"/>
    <property type="match status" value="1"/>
</dbReference>
<dbReference type="InterPro" id="IPR036271">
    <property type="entry name" value="Tet_transcr_reg_TetR-rel_C_sf"/>
</dbReference>
<reference evidence="4" key="1">
    <citation type="submission" date="2023-06" db="EMBL/GenBank/DDBJ databases">
        <title>Egi l300058.</title>
        <authorList>
            <person name="Gao L."/>
            <person name="Fang B.-Z."/>
            <person name="Li W.-J."/>
        </authorList>
    </citation>
    <scope>NUCLEOTIDE SEQUENCE</scope>
    <source>
        <strain evidence="4">EGI L300058</strain>
    </source>
</reference>
<evidence type="ECO:0000259" key="3">
    <source>
        <dbReference type="PROSITE" id="PS50977"/>
    </source>
</evidence>
<protein>
    <submittedName>
        <fullName evidence="4">TetR/AcrR family transcriptional regulator</fullName>
    </submittedName>
</protein>
<organism evidence="4 5">
    <name type="scientific">Demequina muriae</name>
    <dbReference type="NCBI Taxonomy" id="3051664"/>
    <lineage>
        <taxon>Bacteria</taxon>
        <taxon>Bacillati</taxon>
        <taxon>Actinomycetota</taxon>
        <taxon>Actinomycetes</taxon>
        <taxon>Micrococcales</taxon>
        <taxon>Demequinaceae</taxon>
        <taxon>Demequina</taxon>
    </lineage>
</organism>
<dbReference type="InterPro" id="IPR041583">
    <property type="entry name" value="TetR_C_31"/>
</dbReference>
<evidence type="ECO:0000313" key="4">
    <source>
        <dbReference type="EMBL" id="MDN4480423.1"/>
    </source>
</evidence>
<dbReference type="Proteomes" id="UP001172708">
    <property type="component" value="Unassembled WGS sequence"/>
</dbReference>
<feature type="domain" description="HTH tetR-type" evidence="3">
    <location>
        <begin position="5"/>
        <end position="65"/>
    </location>
</feature>
<feature type="DNA-binding region" description="H-T-H motif" evidence="2">
    <location>
        <begin position="28"/>
        <end position="47"/>
    </location>
</feature>
<dbReference type="SUPFAM" id="SSF46689">
    <property type="entry name" value="Homeodomain-like"/>
    <property type="match status" value="1"/>
</dbReference>
<dbReference type="Gene3D" id="1.10.357.10">
    <property type="entry name" value="Tetracycline Repressor, domain 2"/>
    <property type="match status" value="1"/>
</dbReference>
<comment type="caution">
    <text evidence="4">The sequence shown here is derived from an EMBL/GenBank/DDBJ whole genome shotgun (WGS) entry which is preliminary data.</text>
</comment>
<keyword evidence="5" id="KW-1185">Reference proteome</keyword>
<dbReference type="InterPro" id="IPR001647">
    <property type="entry name" value="HTH_TetR"/>
</dbReference>
<accession>A0ABT8GG68</accession>
<dbReference type="EMBL" id="JAUHQA010000001">
    <property type="protein sequence ID" value="MDN4480423.1"/>
    <property type="molecule type" value="Genomic_DNA"/>
</dbReference>